<comment type="caution">
    <text evidence="2">The sequence shown here is derived from an EMBL/GenBank/DDBJ whole genome shotgun (WGS) entry which is preliminary data.</text>
</comment>
<accession>A0ABR1I0B4</accession>
<evidence type="ECO:0000313" key="2">
    <source>
        <dbReference type="EMBL" id="KAK7426881.1"/>
    </source>
</evidence>
<gene>
    <name evidence="2" type="ORF">QQZ08_006627</name>
</gene>
<organism evidence="2 3">
    <name type="scientific">Neonectria magnoliae</name>
    <dbReference type="NCBI Taxonomy" id="2732573"/>
    <lineage>
        <taxon>Eukaryota</taxon>
        <taxon>Fungi</taxon>
        <taxon>Dikarya</taxon>
        <taxon>Ascomycota</taxon>
        <taxon>Pezizomycotina</taxon>
        <taxon>Sordariomycetes</taxon>
        <taxon>Hypocreomycetidae</taxon>
        <taxon>Hypocreales</taxon>
        <taxon>Nectriaceae</taxon>
        <taxon>Neonectria</taxon>
    </lineage>
</organism>
<dbReference type="SUPFAM" id="SSF53649">
    <property type="entry name" value="Alkaline phosphatase-like"/>
    <property type="match status" value="1"/>
</dbReference>
<dbReference type="Proteomes" id="UP001498421">
    <property type="component" value="Unassembled WGS sequence"/>
</dbReference>
<sequence length="167" mass="19032">MLEISGVGETFAHNGLSWIPLLCGNATEHKKYAFSEGGFLTSEESLLEQAPYPYDLKAGLQHEDTALAGKAISLRDETWTYVYRLYEPAELYHRQNDPCELHNLAQDYAHKTLVDQLEKVILKWLLEGADVMPWASNPRFPEVDLKSPREQMEERLKQMHGNKNGAS</sequence>
<evidence type="ECO:0000313" key="3">
    <source>
        <dbReference type="Proteomes" id="UP001498421"/>
    </source>
</evidence>
<reference evidence="2 3" key="1">
    <citation type="journal article" date="2025" name="Microbiol. Resour. Announc.">
        <title>Draft genome sequences for Neonectria magnoliae and Neonectria punicea, canker pathogens of Liriodendron tulipifera and Acer saccharum in West Virginia.</title>
        <authorList>
            <person name="Petronek H.M."/>
            <person name="Kasson M.T."/>
            <person name="Metheny A.M."/>
            <person name="Stauder C.M."/>
            <person name="Lovett B."/>
            <person name="Lynch S.C."/>
            <person name="Garnas J.R."/>
            <person name="Kasson L.R."/>
            <person name="Stajich J.E."/>
        </authorList>
    </citation>
    <scope>NUCLEOTIDE SEQUENCE [LARGE SCALE GENOMIC DNA]</scope>
    <source>
        <strain evidence="2 3">NRRL 64651</strain>
    </source>
</reference>
<name>A0ABR1I0B4_9HYPO</name>
<dbReference type="Gene3D" id="3.40.720.10">
    <property type="entry name" value="Alkaline Phosphatase, subunit A"/>
    <property type="match status" value="1"/>
</dbReference>
<keyword evidence="3" id="KW-1185">Reference proteome</keyword>
<feature type="compositionally biased region" description="Basic and acidic residues" evidence="1">
    <location>
        <begin position="145"/>
        <end position="157"/>
    </location>
</feature>
<evidence type="ECO:0000256" key="1">
    <source>
        <dbReference type="SAM" id="MobiDB-lite"/>
    </source>
</evidence>
<protein>
    <recommendedName>
        <fullName evidence="4">N-sulphoglucosamine sulphohydrolase C-terminal domain-containing protein</fullName>
    </recommendedName>
</protein>
<dbReference type="InterPro" id="IPR017850">
    <property type="entry name" value="Alkaline_phosphatase_core_sf"/>
</dbReference>
<evidence type="ECO:0008006" key="4">
    <source>
        <dbReference type="Google" id="ProtNLM"/>
    </source>
</evidence>
<feature type="region of interest" description="Disordered" evidence="1">
    <location>
        <begin position="145"/>
        <end position="167"/>
    </location>
</feature>
<proteinExistence type="predicted"/>
<dbReference type="EMBL" id="JAZAVK010000060">
    <property type="protein sequence ID" value="KAK7426881.1"/>
    <property type="molecule type" value="Genomic_DNA"/>
</dbReference>